<sequence>MSCSVFVAVRGGDERVVFGHPALHPGQQLPAALGQEDGHARQGHGDAYRISQHDLVT</sequence>
<comment type="caution">
    <text evidence="2">The sequence shown here is derived from an EMBL/GenBank/DDBJ whole genome shotgun (WGS) entry which is preliminary data.</text>
</comment>
<feature type="compositionally biased region" description="Basic and acidic residues" evidence="1">
    <location>
        <begin position="36"/>
        <end position="47"/>
    </location>
</feature>
<accession>A0ABR9KJY7</accession>
<dbReference type="EMBL" id="JADBEF010000001">
    <property type="protein sequence ID" value="MBE1562329.1"/>
    <property type="molecule type" value="Genomic_DNA"/>
</dbReference>
<gene>
    <name evidence="2" type="ORF">H4W81_005108</name>
</gene>
<dbReference type="RefSeq" id="WP_225958786.1">
    <property type="nucleotide sequence ID" value="NZ_BAAASY010000002.1"/>
</dbReference>
<evidence type="ECO:0000256" key="1">
    <source>
        <dbReference type="SAM" id="MobiDB-lite"/>
    </source>
</evidence>
<organism evidence="2 3">
    <name type="scientific">Nonomuraea africana</name>
    <dbReference type="NCBI Taxonomy" id="46171"/>
    <lineage>
        <taxon>Bacteria</taxon>
        <taxon>Bacillati</taxon>
        <taxon>Actinomycetota</taxon>
        <taxon>Actinomycetes</taxon>
        <taxon>Streptosporangiales</taxon>
        <taxon>Streptosporangiaceae</taxon>
        <taxon>Nonomuraea</taxon>
    </lineage>
</organism>
<feature type="region of interest" description="Disordered" evidence="1">
    <location>
        <begin position="34"/>
        <end position="57"/>
    </location>
</feature>
<reference evidence="2 3" key="1">
    <citation type="submission" date="2020-10" db="EMBL/GenBank/DDBJ databases">
        <title>Sequencing the genomes of 1000 actinobacteria strains.</title>
        <authorList>
            <person name="Klenk H.-P."/>
        </authorList>
    </citation>
    <scope>NUCLEOTIDE SEQUENCE [LARGE SCALE GENOMIC DNA]</scope>
    <source>
        <strain evidence="2 3">DSM 43748</strain>
    </source>
</reference>
<protein>
    <submittedName>
        <fullName evidence="2">Uncharacterized protein</fullName>
    </submittedName>
</protein>
<evidence type="ECO:0000313" key="2">
    <source>
        <dbReference type="EMBL" id="MBE1562329.1"/>
    </source>
</evidence>
<evidence type="ECO:0000313" key="3">
    <source>
        <dbReference type="Proteomes" id="UP000661607"/>
    </source>
</evidence>
<proteinExistence type="predicted"/>
<name>A0ABR9KJY7_9ACTN</name>
<keyword evidence="3" id="KW-1185">Reference proteome</keyword>
<dbReference type="Proteomes" id="UP000661607">
    <property type="component" value="Unassembled WGS sequence"/>
</dbReference>